<proteinExistence type="predicted"/>
<dbReference type="AlphaFoldDB" id="A0A512DZT0"/>
<protein>
    <submittedName>
        <fullName evidence="2">Uncharacterized protein</fullName>
    </submittedName>
</protein>
<reference evidence="2 3" key="1">
    <citation type="submission" date="2019-07" db="EMBL/GenBank/DDBJ databases">
        <title>Whole genome shotgun sequence of Skermanella aerolata NBRC 106429.</title>
        <authorList>
            <person name="Hosoyama A."/>
            <person name="Uohara A."/>
            <person name="Ohji S."/>
            <person name="Ichikawa N."/>
        </authorList>
    </citation>
    <scope>NUCLEOTIDE SEQUENCE [LARGE SCALE GENOMIC DNA]</scope>
    <source>
        <strain evidence="2 3">NBRC 106429</strain>
    </source>
</reference>
<gene>
    <name evidence="2" type="ORF">SAE02_60930</name>
</gene>
<dbReference type="EMBL" id="BJYZ01000033">
    <property type="protein sequence ID" value="GEO41945.1"/>
    <property type="molecule type" value="Genomic_DNA"/>
</dbReference>
<keyword evidence="3" id="KW-1185">Reference proteome</keyword>
<comment type="caution">
    <text evidence="2">The sequence shown here is derived from an EMBL/GenBank/DDBJ whole genome shotgun (WGS) entry which is preliminary data.</text>
</comment>
<organism evidence="2 3">
    <name type="scientific">Skermanella aerolata</name>
    <dbReference type="NCBI Taxonomy" id="393310"/>
    <lineage>
        <taxon>Bacteria</taxon>
        <taxon>Pseudomonadati</taxon>
        <taxon>Pseudomonadota</taxon>
        <taxon>Alphaproteobacteria</taxon>
        <taxon>Rhodospirillales</taxon>
        <taxon>Azospirillaceae</taxon>
        <taxon>Skermanella</taxon>
    </lineage>
</organism>
<evidence type="ECO:0000313" key="3">
    <source>
        <dbReference type="Proteomes" id="UP000321523"/>
    </source>
</evidence>
<feature type="signal peptide" evidence="1">
    <location>
        <begin position="1"/>
        <end position="21"/>
    </location>
</feature>
<accession>A0A512DZT0</accession>
<feature type="chain" id="PRO_5021928820" evidence="1">
    <location>
        <begin position="22"/>
        <end position="121"/>
    </location>
</feature>
<evidence type="ECO:0000313" key="2">
    <source>
        <dbReference type="EMBL" id="GEO41945.1"/>
    </source>
</evidence>
<evidence type="ECO:0000256" key="1">
    <source>
        <dbReference type="SAM" id="SignalP"/>
    </source>
</evidence>
<dbReference type="RefSeq" id="WP_044434568.1">
    <property type="nucleotide sequence ID" value="NZ_BJYZ01000033.1"/>
</dbReference>
<sequence length="121" mass="13445">MKISAIALTAALMMAAAPAFAADPNDDPSNYPTTARVDYVIGCMASNGQTHEAMERCSCSIDHIAKNIPYNSFVQLETVRRMQDMPGERAMLFRGVGWIKDLQDRFRLAQVEADLECFPDQ</sequence>
<name>A0A512DZT0_9PROT</name>
<keyword evidence="1" id="KW-0732">Signal</keyword>
<dbReference type="Proteomes" id="UP000321523">
    <property type="component" value="Unassembled WGS sequence"/>
</dbReference>